<evidence type="ECO:0000256" key="3">
    <source>
        <dbReference type="ARBA" id="ARBA00022630"/>
    </source>
</evidence>
<proteinExistence type="inferred from homology"/>
<organism evidence="8 9">
    <name type="scientific">Paracoccus versutus</name>
    <name type="common">Thiobacillus versutus</name>
    <dbReference type="NCBI Taxonomy" id="34007"/>
    <lineage>
        <taxon>Bacteria</taxon>
        <taxon>Pseudomonadati</taxon>
        <taxon>Pseudomonadota</taxon>
        <taxon>Alphaproteobacteria</taxon>
        <taxon>Rhodobacterales</taxon>
        <taxon>Paracoccaceae</taxon>
        <taxon>Paracoccus</taxon>
    </lineage>
</organism>
<accession>A0AAQ0HHE6</accession>
<dbReference type="PROSITE" id="PS00623">
    <property type="entry name" value="GMC_OXRED_1"/>
    <property type="match status" value="1"/>
</dbReference>
<evidence type="ECO:0000256" key="1">
    <source>
        <dbReference type="ARBA" id="ARBA00001974"/>
    </source>
</evidence>
<dbReference type="Gene3D" id="3.30.560.10">
    <property type="entry name" value="Glucose Oxidase, domain 3"/>
    <property type="match status" value="1"/>
</dbReference>
<dbReference type="InterPro" id="IPR000172">
    <property type="entry name" value="GMC_OxRdtase_N"/>
</dbReference>
<dbReference type="PANTHER" id="PTHR11552">
    <property type="entry name" value="GLUCOSE-METHANOL-CHOLINE GMC OXIDOREDUCTASE"/>
    <property type="match status" value="1"/>
</dbReference>
<dbReference type="InterPro" id="IPR007867">
    <property type="entry name" value="GMC_OxRtase_C"/>
</dbReference>
<dbReference type="AlphaFoldDB" id="A0AAQ0HHE6"/>
<dbReference type="GO" id="GO:0016614">
    <property type="term" value="F:oxidoreductase activity, acting on CH-OH group of donors"/>
    <property type="evidence" value="ECO:0007669"/>
    <property type="project" value="InterPro"/>
</dbReference>
<gene>
    <name evidence="8" type="ORF">ATH84_101564</name>
</gene>
<sequence>METATFDYVVVGAGAAGSVLACKLSEGGRYSVCLLEAGPDDNHRFIHIPAGFTKILPNPDYVWHFATAPTDRTGGRAVSLPQGKTLGGSTSVNGMIFVRGTARDFDDWAQMGNTGWRYADVLPYFKQIERREGGDGAFRGRKGAMPVTDVGYREPLSAAFIEGAQRLGLPFNADYNGKDQFGVGYYQTIIENQKRVSAATAFLRPARSRSNLEVRTNTLASRIIIEDKTARGIDTVDMRTRQPGARILARREVIISSGAINTPRLLNLSGIGDAKALQAIGVNVVHDLPGVGGNLQDHYYSTVTARVTGTGTFNEKSRGLRLVGEVLRWALGRPSLLGLPPSLVQIFAKSRAELDFPDLQGIFFPASYGAQGLATEPGITCGMWQHRPNSRGQVRTLSTDLSVNPEIQPNYLDDETDRQTMLAGLKLARRLMGSDALRRYVDAELTPGPDVQTDDELLDYCYRTGSTTFHPVGTARMGPDGDPMAVVDPALRVRGLRKLRVVDASVMPTLISGNTMATTLMLAARAGDLIQTELA</sequence>
<evidence type="ECO:0000259" key="7">
    <source>
        <dbReference type="PROSITE" id="PS00624"/>
    </source>
</evidence>
<keyword evidence="9" id="KW-1185">Reference proteome</keyword>
<comment type="cofactor">
    <cofactor evidence="1">
        <name>FAD</name>
        <dbReference type="ChEBI" id="CHEBI:57692"/>
    </cofactor>
</comment>
<protein>
    <submittedName>
        <fullName evidence="8">Choline dehydrogenase</fullName>
    </submittedName>
</protein>
<dbReference type="PANTHER" id="PTHR11552:SF147">
    <property type="entry name" value="CHOLINE DEHYDROGENASE, MITOCHONDRIAL"/>
    <property type="match status" value="1"/>
</dbReference>
<dbReference type="InterPro" id="IPR036188">
    <property type="entry name" value="FAD/NAD-bd_sf"/>
</dbReference>
<feature type="domain" description="Glucose-methanol-choline oxidoreductase N-terminal" evidence="7">
    <location>
        <begin position="258"/>
        <end position="272"/>
    </location>
</feature>
<evidence type="ECO:0000313" key="9">
    <source>
        <dbReference type="Proteomes" id="UP000256794"/>
    </source>
</evidence>
<dbReference type="PIRSF" id="PIRSF000137">
    <property type="entry name" value="Alcohol_oxidase"/>
    <property type="match status" value="1"/>
</dbReference>
<dbReference type="PROSITE" id="PS00624">
    <property type="entry name" value="GMC_OXRED_2"/>
    <property type="match status" value="1"/>
</dbReference>
<reference evidence="8 9" key="1">
    <citation type="submission" date="2018-08" db="EMBL/GenBank/DDBJ databases">
        <title>Genomic Encyclopedia of Archaeal and Bacterial Type Strains, Phase II (KMG-II): from individual species to whole genera.</title>
        <authorList>
            <person name="Goeker M."/>
        </authorList>
    </citation>
    <scope>NUCLEOTIDE SEQUENCE [LARGE SCALE GENOMIC DNA]</scope>
    <source>
        <strain evidence="8 9">DSM 582</strain>
    </source>
</reference>
<dbReference type="Gene3D" id="3.50.50.60">
    <property type="entry name" value="FAD/NAD(P)-binding domain"/>
    <property type="match status" value="1"/>
</dbReference>
<dbReference type="RefSeq" id="WP_036750794.1">
    <property type="nucleotide sequence ID" value="NZ_CP035284.1"/>
</dbReference>
<dbReference type="SUPFAM" id="SSF51905">
    <property type="entry name" value="FAD/NAD(P)-binding domain"/>
    <property type="match status" value="1"/>
</dbReference>
<dbReference type="GO" id="GO:0050660">
    <property type="term" value="F:flavin adenine dinucleotide binding"/>
    <property type="evidence" value="ECO:0007669"/>
    <property type="project" value="InterPro"/>
</dbReference>
<dbReference type="SUPFAM" id="SSF54373">
    <property type="entry name" value="FAD-linked reductases, C-terminal domain"/>
    <property type="match status" value="1"/>
</dbReference>
<keyword evidence="3 5" id="KW-0285">Flavoprotein</keyword>
<evidence type="ECO:0000256" key="5">
    <source>
        <dbReference type="RuleBase" id="RU003968"/>
    </source>
</evidence>
<evidence type="ECO:0000256" key="2">
    <source>
        <dbReference type="ARBA" id="ARBA00010790"/>
    </source>
</evidence>
<comment type="caution">
    <text evidence="8">The sequence shown here is derived from an EMBL/GenBank/DDBJ whole genome shotgun (WGS) entry which is preliminary data.</text>
</comment>
<keyword evidence="4 5" id="KW-0274">FAD</keyword>
<dbReference type="Proteomes" id="UP000256794">
    <property type="component" value="Unassembled WGS sequence"/>
</dbReference>
<dbReference type="Pfam" id="PF05199">
    <property type="entry name" value="GMC_oxred_C"/>
    <property type="match status" value="1"/>
</dbReference>
<evidence type="ECO:0000259" key="6">
    <source>
        <dbReference type="PROSITE" id="PS00623"/>
    </source>
</evidence>
<dbReference type="InterPro" id="IPR012132">
    <property type="entry name" value="GMC_OxRdtase"/>
</dbReference>
<comment type="similarity">
    <text evidence="2 5">Belongs to the GMC oxidoreductase family.</text>
</comment>
<dbReference type="Pfam" id="PF00732">
    <property type="entry name" value="GMC_oxred_N"/>
    <property type="match status" value="1"/>
</dbReference>
<evidence type="ECO:0000313" key="8">
    <source>
        <dbReference type="EMBL" id="REG46447.1"/>
    </source>
</evidence>
<dbReference type="EMBL" id="QUMX01000015">
    <property type="protein sequence ID" value="REG46447.1"/>
    <property type="molecule type" value="Genomic_DNA"/>
</dbReference>
<evidence type="ECO:0000256" key="4">
    <source>
        <dbReference type="ARBA" id="ARBA00022827"/>
    </source>
</evidence>
<feature type="domain" description="Glucose-methanol-choline oxidoreductase N-terminal" evidence="6">
    <location>
        <begin position="83"/>
        <end position="106"/>
    </location>
</feature>
<name>A0AAQ0HHE6_PARVE</name>